<evidence type="ECO:0000313" key="13">
    <source>
        <dbReference type="EMBL" id="QHT96165.1"/>
    </source>
</evidence>
<dbReference type="InterPro" id="IPR027791">
    <property type="entry name" value="Galactosyl_T_C"/>
</dbReference>
<name>A0A6C0IUL0_9ZZZZ</name>
<evidence type="ECO:0000259" key="11">
    <source>
        <dbReference type="Pfam" id="PF02709"/>
    </source>
</evidence>
<proteinExistence type="inferred from homology"/>
<evidence type="ECO:0000256" key="1">
    <source>
        <dbReference type="ARBA" id="ARBA00004606"/>
    </source>
</evidence>
<evidence type="ECO:0000256" key="9">
    <source>
        <dbReference type="ARBA" id="ARBA00023136"/>
    </source>
</evidence>
<dbReference type="SUPFAM" id="SSF53448">
    <property type="entry name" value="Nucleotide-diphospho-sugar transferases"/>
    <property type="match status" value="1"/>
</dbReference>
<keyword evidence="10" id="KW-0325">Glycoprotein</keyword>
<dbReference type="InterPro" id="IPR003859">
    <property type="entry name" value="Galactosyl_T"/>
</dbReference>
<evidence type="ECO:0000256" key="2">
    <source>
        <dbReference type="ARBA" id="ARBA00004922"/>
    </source>
</evidence>
<evidence type="ECO:0000259" key="12">
    <source>
        <dbReference type="Pfam" id="PF13733"/>
    </source>
</evidence>
<dbReference type="GO" id="GO:0005794">
    <property type="term" value="C:Golgi apparatus"/>
    <property type="evidence" value="ECO:0007669"/>
    <property type="project" value="TreeGrafter"/>
</dbReference>
<keyword evidence="7" id="KW-0735">Signal-anchor</keyword>
<dbReference type="InterPro" id="IPR027995">
    <property type="entry name" value="Galactosyl_T_N"/>
</dbReference>
<dbReference type="PANTHER" id="PTHR19300:SF57">
    <property type="entry name" value="BETA-1,4-N-ACETYLGALACTOSAMINYLTRANSFERASE"/>
    <property type="match status" value="1"/>
</dbReference>
<comment type="subcellular location">
    <subcellularLocation>
        <location evidence="1">Membrane</location>
        <topology evidence="1">Single-pass type II membrane protein</topology>
    </subcellularLocation>
</comment>
<keyword evidence="8" id="KW-1133">Transmembrane helix</keyword>
<dbReference type="GO" id="GO:0008378">
    <property type="term" value="F:galactosyltransferase activity"/>
    <property type="evidence" value="ECO:0007669"/>
    <property type="project" value="TreeGrafter"/>
</dbReference>
<evidence type="ECO:0000256" key="6">
    <source>
        <dbReference type="ARBA" id="ARBA00022692"/>
    </source>
</evidence>
<dbReference type="Pfam" id="PF13733">
    <property type="entry name" value="Glyco_transf_7N"/>
    <property type="match status" value="1"/>
</dbReference>
<evidence type="ECO:0000256" key="3">
    <source>
        <dbReference type="ARBA" id="ARBA00005735"/>
    </source>
</evidence>
<dbReference type="PRINTS" id="PR02050">
    <property type="entry name" value="B14GALTRFASE"/>
</dbReference>
<sequence>MNHKSANYLTYYNINWNKYLHVFNAYDNIQGIFLIHSSDIKNCLQLGNINDKCILQLYDITSYKINLLNKLGPCIIKKKYTADFNDNIEKSLIDYFKKNRYLKWIGIVDTTIEDNLYSDNYMKPYIETYIDKSSLNIAYLIPFRNRYQHLEETISNLNKYIQYHNLDADIWVIEQNQFGNWNKGVTCNIGFDILKKFYQYFVFNDADTYPQLSTNFTYPNENEINHIYGYDYCLGGVFSCNKDTFIKINGFNNNFFNWGREDRDLEDRCKKHNVSINRSNHIKLNNQNNQLQVNQLTHDNKYNYWNFKEKNNDFYKSRELYYFNQIEHFKNNYTSGLTSLEISELTTLCNRKIILTINLKKWITGIISIIHKSANDISNDKLFDIETYPDIDTGILKIKYNDSVLIMPINPEEKYPKIQIEITNEKSNNVCIRYNYLFDKKFTINISNLNCAIRTCVNYANSIDFDNVYTSFNNELIKYNYYSVYKKEYYLLNINI</sequence>
<keyword evidence="6" id="KW-0812">Transmembrane</keyword>
<reference evidence="13" key="1">
    <citation type="journal article" date="2020" name="Nature">
        <title>Giant virus diversity and host interactions through global metagenomics.</title>
        <authorList>
            <person name="Schulz F."/>
            <person name="Roux S."/>
            <person name="Paez-Espino D."/>
            <person name="Jungbluth S."/>
            <person name="Walsh D.A."/>
            <person name="Denef V.J."/>
            <person name="McMahon K.D."/>
            <person name="Konstantinidis K.T."/>
            <person name="Eloe-Fadrosh E.A."/>
            <person name="Kyrpides N.C."/>
            <person name="Woyke T."/>
        </authorList>
    </citation>
    <scope>NUCLEOTIDE SEQUENCE</scope>
    <source>
        <strain evidence="13">GVMAG-M-3300024302-11</strain>
    </source>
</reference>
<dbReference type="PANTHER" id="PTHR19300">
    <property type="entry name" value="BETA-1,4-GALACTOSYLTRANSFERASE"/>
    <property type="match status" value="1"/>
</dbReference>
<dbReference type="InterPro" id="IPR029044">
    <property type="entry name" value="Nucleotide-diphossugar_trans"/>
</dbReference>
<dbReference type="GO" id="GO:0016020">
    <property type="term" value="C:membrane"/>
    <property type="evidence" value="ECO:0007669"/>
    <property type="project" value="UniProtKB-SubCell"/>
</dbReference>
<evidence type="ECO:0008006" key="14">
    <source>
        <dbReference type="Google" id="ProtNLM"/>
    </source>
</evidence>
<feature type="domain" description="Galactosyltransferase C-terminal" evidence="11">
    <location>
        <begin position="225"/>
        <end position="281"/>
    </location>
</feature>
<comment type="similarity">
    <text evidence="3">Belongs to the glycosyltransferase 7 family.</text>
</comment>
<dbReference type="Gene3D" id="3.90.550.10">
    <property type="entry name" value="Spore Coat Polysaccharide Biosynthesis Protein SpsA, Chain A"/>
    <property type="match status" value="1"/>
</dbReference>
<evidence type="ECO:0000256" key="5">
    <source>
        <dbReference type="ARBA" id="ARBA00022679"/>
    </source>
</evidence>
<keyword evidence="4" id="KW-0328">Glycosyltransferase</keyword>
<dbReference type="EMBL" id="MN740254">
    <property type="protein sequence ID" value="QHT96165.1"/>
    <property type="molecule type" value="Genomic_DNA"/>
</dbReference>
<accession>A0A6C0IUL0</accession>
<evidence type="ECO:0000256" key="7">
    <source>
        <dbReference type="ARBA" id="ARBA00022968"/>
    </source>
</evidence>
<protein>
    <recommendedName>
        <fullName evidence="14">Galactosyltransferase C-terminal domain-containing protein</fullName>
    </recommendedName>
</protein>
<keyword evidence="5" id="KW-0808">Transferase</keyword>
<evidence type="ECO:0000256" key="8">
    <source>
        <dbReference type="ARBA" id="ARBA00022989"/>
    </source>
</evidence>
<keyword evidence="9" id="KW-0472">Membrane</keyword>
<dbReference type="UniPathway" id="UPA00378"/>
<dbReference type="AlphaFoldDB" id="A0A6C0IUL0"/>
<dbReference type="Pfam" id="PF02709">
    <property type="entry name" value="Glyco_transf_7C"/>
    <property type="match status" value="1"/>
</dbReference>
<organism evidence="13">
    <name type="scientific">viral metagenome</name>
    <dbReference type="NCBI Taxonomy" id="1070528"/>
    <lineage>
        <taxon>unclassified sequences</taxon>
        <taxon>metagenomes</taxon>
        <taxon>organismal metagenomes</taxon>
    </lineage>
</organism>
<evidence type="ECO:0000256" key="10">
    <source>
        <dbReference type="ARBA" id="ARBA00023180"/>
    </source>
</evidence>
<comment type="pathway">
    <text evidence="2">Protein modification; protein glycosylation.</text>
</comment>
<dbReference type="GO" id="GO:0005975">
    <property type="term" value="P:carbohydrate metabolic process"/>
    <property type="evidence" value="ECO:0007669"/>
    <property type="project" value="InterPro"/>
</dbReference>
<feature type="domain" description="Galactosyltransferase N-terminal" evidence="12">
    <location>
        <begin position="134"/>
        <end position="212"/>
    </location>
</feature>
<evidence type="ECO:0000256" key="4">
    <source>
        <dbReference type="ARBA" id="ARBA00022676"/>
    </source>
</evidence>